<proteinExistence type="predicted"/>
<accession>A0A1V6PQK5</accession>
<comment type="caution">
    <text evidence="2">The sequence shown here is derived from an EMBL/GenBank/DDBJ whole genome shotgun (WGS) entry which is preliminary data.</text>
</comment>
<dbReference type="AlphaFoldDB" id="A0A1V6PQK5"/>
<organism evidence="2 3">
    <name type="scientific">Penicillium antarcticum</name>
    <dbReference type="NCBI Taxonomy" id="416450"/>
    <lineage>
        <taxon>Eukaryota</taxon>
        <taxon>Fungi</taxon>
        <taxon>Dikarya</taxon>
        <taxon>Ascomycota</taxon>
        <taxon>Pezizomycotina</taxon>
        <taxon>Eurotiomycetes</taxon>
        <taxon>Eurotiomycetidae</taxon>
        <taxon>Eurotiales</taxon>
        <taxon>Aspergillaceae</taxon>
        <taxon>Penicillium</taxon>
    </lineage>
</organism>
<evidence type="ECO:0000313" key="2">
    <source>
        <dbReference type="EMBL" id="OQD79201.1"/>
    </source>
</evidence>
<gene>
    <name evidence="2" type="ORF">PENANT_c058G02602</name>
</gene>
<name>A0A1V6PQK5_9EURO</name>
<reference evidence="3" key="1">
    <citation type="journal article" date="2017" name="Nat. Microbiol.">
        <title>Global analysis of biosynthetic gene clusters reveals vast potential of secondary metabolite production in Penicillium species.</title>
        <authorList>
            <person name="Nielsen J.C."/>
            <person name="Grijseels S."/>
            <person name="Prigent S."/>
            <person name="Ji B."/>
            <person name="Dainat J."/>
            <person name="Nielsen K.F."/>
            <person name="Frisvad J.C."/>
            <person name="Workman M."/>
            <person name="Nielsen J."/>
        </authorList>
    </citation>
    <scope>NUCLEOTIDE SEQUENCE [LARGE SCALE GENOMIC DNA]</scope>
    <source>
        <strain evidence="3">IBT 31811</strain>
    </source>
</reference>
<dbReference type="InterPro" id="IPR053157">
    <property type="entry name" value="Sterol_Uptake_Regulator"/>
</dbReference>
<dbReference type="Pfam" id="PF11917">
    <property type="entry name" value="DUF3435"/>
    <property type="match status" value="1"/>
</dbReference>
<dbReference type="STRING" id="416450.A0A1V6PQK5"/>
<protein>
    <submittedName>
        <fullName evidence="2">Uncharacterized protein</fullName>
    </submittedName>
</protein>
<dbReference type="Proteomes" id="UP000191672">
    <property type="component" value="Unassembled WGS sequence"/>
</dbReference>
<evidence type="ECO:0000313" key="3">
    <source>
        <dbReference type="Proteomes" id="UP000191672"/>
    </source>
</evidence>
<feature type="region of interest" description="Disordered" evidence="1">
    <location>
        <begin position="1"/>
        <end position="66"/>
    </location>
</feature>
<dbReference type="PANTHER" id="PTHR47784">
    <property type="entry name" value="STEROL UPTAKE CONTROL PROTEIN 2"/>
    <property type="match status" value="1"/>
</dbReference>
<feature type="compositionally biased region" description="Polar residues" evidence="1">
    <location>
        <begin position="57"/>
        <end position="66"/>
    </location>
</feature>
<feature type="compositionally biased region" description="Low complexity" evidence="1">
    <location>
        <begin position="19"/>
        <end position="33"/>
    </location>
</feature>
<dbReference type="PANTHER" id="PTHR47784:SF5">
    <property type="entry name" value="STEROL UPTAKE CONTROL PROTEIN 2"/>
    <property type="match status" value="1"/>
</dbReference>
<keyword evidence="3" id="KW-1185">Reference proteome</keyword>
<dbReference type="GO" id="GO:0001228">
    <property type="term" value="F:DNA-binding transcription activator activity, RNA polymerase II-specific"/>
    <property type="evidence" value="ECO:0007669"/>
    <property type="project" value="TreeGrafter"/>
</dbReference>
<dbReference type="InterPro" id="IPR021842">
    <property type="entry name" value="DUF3435"/>
</dbReference>
<evidence type="ECO:0000256" key="1">
    <source>
        <dbReference type="SAM" id="MobiDB-lite"/>
    </source>
</evidence>
<dbReference type="EMBL" id="MDYN01000058">
    <property type="protein sequence ID" value="OQD79201.1"/>
    <property type="molecule type" value="Genomic_DNA"/>
</dbReference>
<sequence>MISPYPPRPRLTRLDKSRSASSVPCVSSFSSESLQPTTTDLVPRSAQPNKDDAEPSPATTPLPSNMEETLGLQDLELMMHWCTTTYRSMARDEVAEALWQTIIPQLSLRFPSLRHGLLALSALQIAGTNTSPGRKWRYLVSAREHQSHALAGISLEGMQDLTTAQCNATFALCCVLLVFPFAYCLIDDVVDEAEEQPNVLEEFLEVFELTRWLVSAMMMLVDRLAAGELYPLIDREQTRPTMPDMSHLVVSTLRRQNESEAELDPSHEKVVYDQAIEHLRSSLEQLMNGGEPKDFAFCWAFRIPVRYQDLVRERKPFALVVLAHYAVILHHLRDSWWMGDWATRILREVDACLEPQFRHLISWPIDATGGPESSFPTSTKDTKPSRKVSQLRKSLAYDTRETTRKEYFQNAPVLKVDRQIKQLLSQSDVEDYDTDSSNDEDWELPIPEYAFPARTRLVENFYGPEAEKFDEDKLLARRIQVTKDMVALSQLCEPNRRGNRINWNL</sequence>